<name>A0A1C1Z1C9_9HYPH</name>
<protein>
    <submittedName>
        <fullName evidence="6">LacI family transcriptional regulator</fullName>
    </submittedName>
</protein>
<dbReference type="EMBL" id="LQZT01000001">
    <property type="protein sequence ID" value="OCW59572.1"/>
    <property type="molecule type" value="Genomic_DNA"/>
</dbReference>
<dbReference type="Gene3D" id="1.10.260.40">
    <property type="entry name" value="lambda repressor-like DNA-binding domains"/>
    <property type="match status" value="1"/>
</dbReference>
<dbReference type="PROSITE" id="PS50932">
    <property type="entry name" value="HTH_LACI_2"/>
    <property type="match status" value="1"/>
</dbReference>
<evidence type="ECO:0000256" key="4">
    <source>
        <dbReference type="ARBA" id="ARBA00023163"/>
    </source>
</evidence>
<feature type="domain" description="HTH lacI-type" evidence="5">
    <location>
        <begin position="7"/>
        <end position="61"/>
    </location>
</feature>
<evidence type="ECO:0000259" key="5">
    <source>
        <dbReference type="PROSITE" id="PS50932"/>
    </source>
</evidence>
<dbReference type="Pfam" id="PF13377">
    <property type="entry name" value="Peripla_BP_3"/>
    <property type="match status" value="1"/>
</dbReference>
<dbReference type="CDD" id="cd01392">
    <property type="entry name" value="HTH_LacI"/>
    <property type="match status" value="1"/>
</dbReference>
<evidence type="ECO:0000256" key="2">
    <source>
        <dbReference type="ARBA" id="ARBA00023015"/>
    </source>
</evidence>
<dbReference type="Proteomes" id="UP000094795">
    <property type="component" value="Unassembled WGS sequence"/>
</dbReference>
<dbReference type="PROSITE" id="PS00356">
    <property type="entry name" value="HTH_LACI_1"/>
    <property type="match status" value="1"/>
</dbReference>
<dbReference type="SMART" id="SM00354">
    <property type="entry name" value="HTH_LACI"/>
    <property type="match status" value="1"/>
</dbReference>
<comment type="caution">
    <text evidence="6">The sequence shown here is derived from an EMBL/GenBank/DDBJ whole genome shotgun (WGS) entry which is preliminary data.</text>
</comment>
<keyword evidence="3" id="KW-0238">DNA-binding</keyword>
<dbReference type="STRING" id="1480615.AWJ14_11230"/>
<dbReference type="AlphaFoldDB" id="A0A1C1Z1C9"/>
<dbReference type="InterPro" id="IPR000843">
    <property type="entry name" value="HTH_LacI"/>
</dbReference>
<accession>A0A1C1Z1C9</accession>
<proteinExistence type="predicted"/>
<keyword evidence="7" id="KW-1185">Reference proteome</keyword>
<dbReference type="SUPFAM" id="SSF47413">
    <property type="entry name" value="lambda repressor-like DNA-binding domains"/>
    <property type="match status" value="1"/>
</dbReference>
<dbReference type="Gene3D" id="3.40.50.2300">
    <property type="match status" value="2"/>
</dbReference>
<evidence type="ECO:0000313" key="7">
    <source>
        <dbReference type="Proteomes" id="UP000094795"/>
    </source>
</evidence>
<dbReference type="InterPro" id="IPR010982">
    <property type="entry name" value="Lambda_DNA-bd_dom_sf"/>
</dbReference>
<dbReference type="GO" id="GO:0003700">
    <property type="term" value="F:DNA-binding transcription factor activity"/>
    <property type="evidence" value="ECO:0007669"/>
    <property type="project" value="TreeGrafter"/>
</dbReference>
<dbReference type="OrthoDB" id="8433438at2"/>
<reference evidence="6 7" key="1">
    <citation type="submission" date="2015-12" db="EMBL/GenBank/DDBJ databases">
        <authorList>
            <person name="Shamseldin A."/>
            <person name="Moawad H."/>
            <person name="Abd El-Rahim W.M."/>
            <person name="Sadowsky M.J."/>
        </authorList>
    </citation>
    <scope>NUCLEOTIDE SEQUENCE [LARGE SCALE GENOMIC DNA]</scope>
    <source>
        <strain evidence="6 7">JC234</strain>
    </source>
</reference>
<dbReference type="RefSeq" id="WP_066174559.1">
    <property type="nucleotide sequence ID" value="NZ_LQZT01000001.1"/>
</dbReference>
<dbReference type="InterPro" id="IPR028082">
    <property type="entry name" value="Peripla_BP_I"/>
</dbReference>
<evidence type="ECO:0000313" key="6">
    <source>
        <dbReference type="EMBL" id="OCW59572.1"/>
    </source>
</evidence>
<dbReference type="GO" id="GO:0000976">
    <property type="term" value="F:transcription cis-regulatory region binding"/>
    <property type="evidence" value="ECO:0007669"/>
    <property type="project" value="TreeGrafter"/>
</dbReference>
<dbReference type="PANTHER" id="PTHR30146">
    <property type="entry name" value="LACI-RELATED TRANSCRIPTIONAL REPRESSOR"/>
    <property type="match status" value="1"/>
</dbReference>
<keyword evidence="1" id="KW-0678">Repressor</keyword>
<dbReference type="InterPro" id="IPR046335">
    <property type="entry name" value="LacI/GalR-like_sensor"/>
</dbReference>
<dbReference type="Pfam" id="PF00356">
    <property type="entry name" value="LacI"/>
    <property type="match status" value="1"/>
</dbReference>
<dbReference type="CDD" id="cd06284">
    <property type="entry name" value="PBP1_LacI-like"/>
    <property type="match status" value="1"/>
</dbReference>
<evidence type="ECO:0000256" key="3">
    <source>
        <dbReference type="ARBA" id="ARBA00023125"/>
    </source>
</evidence>
<sequence length="342" mass="36934">MRAPVRPNLKDIAQRAGVSTSTVSRALSGSSLIAEATVDRIRALADEFGYRPNVRARNFRTQKTMAVLIVVRDIGNPFYLEVFKGVERVARQAGYSVLMANTEGDREREVEYFEMLSDGLADGMILMTGAVPGSVRKSARGFDNVVVALEMVEDFHVPQILIDNEAAAVAAVNHLIGLGHTRIAHIAGPIPEGMSIRRQKGYVLAMQKAGLEIPPHYVCRGDFTLQSGERCARALLSGEGRPSAIFVANDEMAFGVIRHACQIGLNVPADLSVVGFDNIAFSEAFLPSLTTISQPRLDIGERAMSVLLDLMNGKSLPADPTILPTQLLVRETTAAPPAALLD</sequence>
<keyword evidence="4" id="KW-0804">Transcription</keyword>
<evidence type="ECO:0000256" key="1">
    <source>
        <dbReference type="ARBA" id="ARBA00022491"/>
    </source>
</evidence>
<keyword evidence="2" id="KW-0805">Transcription regulation</keyword>
<organism evidence="6 7">
    <name type="scientific">Hoeflea olei</name>
    <dbReference type="NCBI Taxonomy" id="1480615"/>
    <lineage>
        <taxon>Bacteria</taxon>
        <taxon>Pseudomonadati</taxon>
        <taxon>Pseudomonadota</taxon>
        <taxon>Alphaproteobacteria</taxon>
        <taxon>Hyphomicrobiales</taxon>
        <taxon>Rhizobiaceae</taxon>
        <taxon>Hoeflea</taxon>
    </lineage>
</organism>
<gene>
    <name evidence="6" type="ORF">AWJ14_11230</name>
</gene>
<dbReference type="PANTHER" id="PTHR30146:SF148">
    <property type="entry name" value="HTH-TYPE TRANSCRIPTIONAL REPRESSOR PURR-RELATED"/>
    <property type="match status" value="1"/>
</dbReference>
<dbReference type="SUPFAM" id="SSF53822">
    <property type="entry name" value="Periplasmic binding protein-like I"/>
    <property type="match status" value="1"/>
</dbReference>